<evidence type="ECO:0000313" key="2">
    <source>
        <dbReference type="EMBL" id="MBU5668279.1"/>
    </source>
</evidence>
<gene>
    <name evidence="2" type="ORF">KQI68_00340</name>
</gene>
<name>A0ABS6FDP0_9FIRM</name>
<dbReference type="RefSeq" id="WP_216547932.1">
    <property type="nucleotide sequence ID" value="NZ_JAHLQO010000001.1"/>
</dbReference>
<protein>
    <submittedName>
        <fullName evidence="2">Uncharacterized protein</fullName>
    </submittedName>
</protein>
<accession>A0ABS6FDP0</accession>
<dbReference type="EMBL" id="JAHLQO010000001">
    <property type="protein sequence ID" value="MBU5668279.1"/>
    <property type="molecule type" value="Genomic_DNA"/>
</dbReference>
<evidence type="ECO:0000313" key="3">
    <source>
        <dbReference type="Proteomes" id="UP000783742"/>
    </source>
</evidence>
<feature type="region of interest" description="Disordered" evidence="1">
    <location>
        <begin position="1"/>
        <end position="31"/>
    </location>
</feature>
<feature type="compositionally biased region" description="Polar residues" evidence="1">
    <location>
        <begin position="8"/>
        <end position="24"/>
    </location>
</feature>
<comment type="caution">
    <text evidence="2">The sequence shown here is derived from an EMBL/GenBank/DDBJ whole genome shotgun (WGS) entry which is preliminary data.</text>
</comment>
<keyword evidence="3" id="KW-1185">Reference proteome</keyword>
<evidence type="ECO:0000256" key="1">
    <source>
        <dbReference type="SAM" id="MobiDB-lite"/>
    </source>
</evidence>
<feature type="compositionally biased region" description="Basic residues" evidence="1">
    <location>
        <begin position="90"/>
        <end position="99"/>
    </location>
</feature>
<organism evidence="2 3">
    <name type="scientific">Peptoniphilus ovalis</name>
    <dbReference type="NCBI Taxonomy" id="2841503"/>
    <lineage>
        <taxon>Bacteria</taxon>
        <taxon>Bacillati</taxon>
        <taxon>Bacillota</taxon>
        <taxon>Tissierellia</taxon>
        <taxon>Tissierellales</taxon>
        <taxon>Peptoniphilaceae</taxon>
        <taxon>Peptoniphilus</taxon>
    </lineage>
</organism>
<dbReference type="Proteomes" id="UP000783742">
    <property type="component" value="Unassembled WGS sequence"/>
</dbReference>
<proteinExistence type="predicted"/>
<feature type="region of interest" description="Disordered" evidence="1">
    <location>
        <begin position="86"/>
        <end position="106"/>
    </location>
</feature>
<sequence length="169" mass="19718">MKDKHNLENTSINNTKENQDSGKISFTEPAGKSLALNPDRYLMAKSNVKIDFTDKESMESLKIDYTKKDDDSENKGFELIFEVSPGSKDSKKKKKRKRNLPMNREDDFKKEYLELQKIYRDLIKRQAQLSYDISNSFMLDSLEMQKDMADNYFELIEKMLDSSEGEDNG</sequence>
<reference evidence="2 3" key="1">
    <citation type="submission" date="2021-06" db="EMBL/GenBank/DDBJ databases">
        <authorList>
            <person name="Sun Q."/>
            <person name="Li D."/>
        </authorList>
    </citation>
    <scope>NUCLEOTIDE SEQUENCE [LARGE SCALE GENOMIC DNA]</scope>
    <source>
        <strain evidence="2 3">MSJ-1</strain>
    </source>
</reference>